<protein>
    <submittedName>
        <fullName evidence="2">Uncharacterized protein</fullName>
    </submittedName>
</protein>
<name>A0AAD6UGD7_9AGAR</name>
<organism evidence="2 3">
    <name type="scientific">Mycena belliarum</name>
    <dbReference type="NCBI Taxonomy" id="1033014"/>
    <lineage>
        <taxon>Eukaryota</taxon>
        <taxon>Fungi</taxon>
        <taxon>Dikarya</taxon>
        <taxon>Basidiomycota</taxon>
        <taxon>Agaricomycotina</taxon>
        <taxon>Agaricomycetes</taxon>
        <taxon>Agaricomycetidae</taxon>
        <taxon>Agaricales</taxon>
        <taxon>Marasmiineae</taxon>
        <taxon>Mycenaceae</taxon>
        <taxon>Mycena</taxon>
    </lineage>
</organism>
<dbReference type="AlphaFoldDB" id="A0AAD6UGD7"/>
<feature type="region of interest" description="Disordered" evidence="1">
    <location>
        <begin position="72"/>
        <end position="124"/>
    </location>
</feature>
<sequence length="163" mass="17836">MFRTTHWRLFRFSPRSARNVSVGARHASGEASVGVVPGIPPSAQSTRTPSTYMSFAMPDISFQPPRPQVQIPYLPDFWDSSPPKSAQPAEPPLPKLSVVSDLNTSHSHNLHDENASPDTVSIPEPRPLTFGKGGILQDMSEDLGIPSPKEIKAGVSNFFQSFR</sequence>
<evidence type="ECO:0000313" key="2">
    <source>
        <dbReference type="EMBL" id="KAJ7097880.1"/>
    </source>
</evidence>
<reference evidence="2" key="1">
    <citation type="submission" date="2023-03" db="EMBL/GenBank/DDBJ databases">
        <title>Massive genome expansion in bonnet fungi (Mycena s.s.) driven by repeated elements and novel gene families across ecological guilds.</title>
        <authorList>
            <consortium name="Lawrence Berkeley National Laboratory"/>
            <person name="Harder C.B."/>
            <person name="Miyauchi S."/>
            <person name="Viragh M."/>
            <person name="Kuo A."/>
            <person name="Thoen E."/>
            <person name="Andreopoulos B."/>
            <person name="Lu D."/>
            <person name="Skrede I."/>
            <person name="Drula E."/>
            <person name="Henrissat B."/>
            <person name="Morin E."/>
            <person name="Kohler A."/>
            <person name="Barry K."/>
            <person name="LaButti K."/>
            <person name="Morin E."/>
            <person name="Salamov A."/>
            <person name="Lipzen A."/>
            <person name="Mereny Z."/>
            <person name="Hegedus B."/>
            <person name="Baldrian P."/>
            <person name="Stursova M."/>
            <person name="Weitz H."/>
            <person name="Taylor A."/>
            <person name="Grigoriev I.V."/>
            <person name="Nagy L.G."/>
            <person name="Martin F."/>
            <person name="Kauserud H."/>
        </authorList>
    </citation>
    <scope>NUCLEOTIDE SEQUENCE</scope>
    <source>
        <strain evidence="2">CBHHK173m</strain>
    </source>
</reference>
<accession>A0AAD6UGD7</accession>
<proteinExistence type="predicted"/>
<gene>
    <name evidence="2" type="ORF">B0H15DRAFT_823128</name>
</gene>
<comment type="caution">
    <text evidence="2">The sequence shown here is derived from an EMBL/GenBank/DDBJ whole genome shotgun (WGS) entry which is preliminary data.</text>
</comment>
<dbReference type="Proteomes" id="UP001222325">
    <property type="component" value="Unassembled WGS sequence"/>
</dbReference>
<dbReference type="EMBL" id="JARJCN010000009">
    <property type="protein sequence ID" value="KAJ7097880.1"/>
    <property type="molecule type" value="Genomic_DNA"/>
</dbReference>
<evidence type="ECO:0000256" key="1">
    <source>
        <dbReference type="SAM" id="MobiDB-lite"/>
    </source>
</evidence>
<evidence type="ECO:0000313" key="3">
    <source>
        <dbReference type="Proteomes" id="UP001222325"/>
    </source>
</evidence>
<keyword evidence="3" id="KW-1185">Reference proteome</keyword>